<evidence type="ECO:0000313" key="2">
    <source>
        <dbReference type="EMBL" id="HFI92574.1"/>
    </source>
</evidence>
<feature type="domain" description="Glycosyl transferase family 1" evidence="1">
    <location>
        <begin position="185"/>
        <end position="296"/>
    </location>
</feature>
<name>A0A7V2ZM82_9BACT</name>
<reference evidence="2" key="1">
    <citation type="journal article" date="2020" name="mSystems">
        <title>Genome- and Community-Level Interaction Insights into Carbon Utilization and Element Cycling Functions of Hydrothermarchaeota in Hydrothermal Sediment.</title>
        <authorList>
            <person name="Zhou Z."/>
            <person name="Liu Y."/>
            <person name="Xu W."/>
            <person name="Pan J."/>
            <person name="Luo Z.H."/>
            <person name="Li M."/>
        </authorList>
    </citation>
    <scope>NUCLEOTIDE SEQUENCE [LARGE SCALE GENOMIC DNA]</scope>
    <source>
        <strain evidence="2">SpSt-479</strain>
    </source>
</reference>
<keyword evidence="2" id="KW-0808">Transferase</keyword>
<dbReference type="SUPFAM" id="SSF53756">
    <property type="entry name" value="UDP-Glycosyltransferase/glycogen phosphorylase"/>
    <property type="match status" value="1"/>
</dbReference>
<dbReference type="PANTHER" id="PTHR12526">
    <property type="entry name" value="GLYCOSYLTRANSFERASE"/>
    <property type="match status" value="1"/>
</dbReference>
<accession>A0A7V2ZM82</accession>
<dbReference type="EMBL" id="DSUJ01000011">
    <property type="protein sequence ID" value="HFI92574.1"/>
    <property type="molecule type" value="Genomic_DNA"/>
</dbReference>
<dbReference type="PANTHER" id="PTHR12526:SF572">
    <property type="entry name" value="BLL5144 PROTEIN"/>
    <property type="match status" value="1"/>
</dbReference>
<comment type="caution">
    <text evidence="2">The sequence shown here is derived from an EMBL/GenBank/DDBJ whole genome shotgun (WGS) entry which is preliminary data.</text>
</comment>
<dbReference type="GO" id="GO:0016757">
    <property type="term" value="F:glycosyltransferase activity"/>
    <property type="evidence" value="ECO:0007669"/>
    <property type="project" value="InterPro"/>
</dbReference>
<protein>
    <submittedName>
        <fullName evidence="2">Glycosyltransferase</fullName>
    </submittedName>
</protein>
<gene>
    <name evidence="2" type="ORF">ENS31_13735</name>
</gene>
<evidence type="ECO:0000259" key="1">
    <source>
        <dbReference type="Pfam" id="PF00534"/>
    </source>
</evidence>
<dbReference type="AlphaFoldDB" id="A0A7V2ZM82"/>
<dbReference type="Gene3D" id="3.40.50.2000">
    <property type="entry name" value="Glycogen Phosphorylase B"/>
    <property type="match status" value="2"/>
</dbReference>
<dbReference type="InterPro" id="IPR001296">
    <property type="entry name" value="Glyco_trans_1"/>
</dbReference>
<proteinExistence type="predicted"/>
<sequence>MKNVKHILILTPGFPVDENDSACIPPLQDFLLHFKSRFDNTEFSIIAFQYPFDKSFYKWNDISVYSLRGRNLKRDKIFVWDSALTIAKYLAEKNKVDVVHSLWFGECALIGNKIASRYKVKHICTLMGQDVSKKNLYLRMLNKKKMKIVALSYNQKELFKKLTKYDVDEKIFWGVLSQKYDHESKRDIDLIGVGSLIPLKNFKLMIKTIAVLKKEFPAINCKLIGTGNQFEALKKLCKEHSLESNIEFLGSQSRENVFKYMKRSKILFHPSLFEGSGMVFAEALANGTHIVSFNVGYAQINPKWKIASNENEMIENVKTLLTSKLDHQPLNLFPIENTVESYAKLYGIIN</sequence>
<dbReference type="Pfam" id="PF00534">
    <property type="entry name" value="Glycos_transf_1"/>
    <property type="match status" value="1"/>
</dbReference>
<organism evidence="2">
    <name type="scientific">Ignavibacterium album</name>
    <dbReference type="NCBI Taxonomy" id="591197"/>
    <lineage>
        <taxon>Bacteria</taxon>
        <taxon>Pseudomonadati</taxon>
        <taxon>Ignavibacteriota</taxon>
        <taxon>Ignavibacteria</taxon>
        <taxon>Ignavibacteriales</taxon>
        <taxon>Ignavibacteriaceae</taxon>
        <taxon>Ignavibacterium</taxon>
    </lineage>
</organism>